<dbReference type="Pfam" id="PF00067">
    <property type="entry name" value="p450"/>
    <property type="match status" value="1"/>
</dbReference>
<dbReference type="PRINTS" id="PR00465">
    <property type="entry name" value="EP450IV"/>
</dbReference>
<dbReference type="VEuPathDB" id="FungiDB:FUN_008714"/>
<evidence type="ECO:0000256" key="5">
    <source>
        <dbReference type="ARBA" id="ARBA00022692"/>
    </source>
</evidence>
<keyword evidence="8 11" id="KW-0408">Iron</keyword>
<keyword evidence="9 12" id="KW-0503">Monooxygenase</keyword>
<protein>
    <submittedName>
        <fullName evidence="13">Cytochrome P450</fullName>
    </submittedName>
</protein>
<organism evidence="13 14">
    <name type="scientific">Rhizophagus irregularis</name>
    <dbReference type="NCBI Taxonomy" id="588596"/>
    <lineage>
        <taxon>Eukaryota</taxon>
        <taxon>Fungi</taxon>
        <taxon>Fungi incertae sedis</taxon>
        <taxon>Mucoromycota</taxon>
        <taxon>Glomeromycotina</taxon>
        <taxon>Glomeromycetes</taxon>
        <taxon>Glomerales</taxon>
        <taxon>Glomeraceae</taxon>
        <taxon>Rhizophagus</taxon>
    </lineage>
</organism>
<dbReference type="PROSITE" id="PS00086">
    <property type="entry name" value="CYTOCHROME_P450"/>
    <property type="match status" value="1"/>
</dbReference>
<keyword evidence="7" id="KW-1133">Transmembrane helix</keyword>
<evidence type="ECO:0000313" key="14">
    <source>
        <dbReference type="Proteomes" id="UP000234323"/>
    </source>
</evidence>
<accession>A0A2I1G0K7</accession>
<comment type="caution">
    <text evidence="13">The sequence shown here is derived from an EMBL/GenBank/DDBJ whole genome shotgun (WGS) entry which is preliminary data.</text>
</comment>
<dbReference type="Proteomes" id="UP000234323">
    <property type="component" value="Unassembled WGS sequence"/>
</dbReference>
<keyword evidence="4 11" id="KW-0349">Heme</keyword>
<dbReference type="PANTHER" id="PTHR46206:SF5">
    <property type="entry name" value="P450, PUTATIVE (EUROFUNG)-RELATED"/>
    <property type="match status" value="1"/>
</dbReference>
<dbReference type="AlphaFoldDB" id="A0A2I1G0K7"/>
<proteinExistence type="inferred from homology"/>
<name>A0A2I1G0K7_9GLOM</name>
<dbReference type="VEuPathDB" id="FungiDB:RhiirFUN_007482"/>
<reference evidence="13 14" key="1">
    <citation type="submission" date="2015-10" db="EMBL/GenBank/DDBJ databases">
        <title>Genome analyses suggest a sexual origin of heterokaryosis in a supposedly ancient asexual fungus.</title>
        <authorList>
            <person name="Ropars J."/>
            <person name="Sedzielewska K."/>
            <person name="Noel J."/>
            <person name="Charron P."/>
            <person name="Farinelli L."/>
            <person name="Marton T."/>
            <person name="Kruger M."/>
            <person name="Pelin A."/>
            <person name="Brachmann A."/>
            <person name="Corradi N."/>
        </authorList>
    </citation>
    <scope>NUCLEOTIDE SEQUENCE [LARGE SCALE GENOMIC DNA]</scope>
    <source>
        <strain evidence="13 14">A4</strain>
    </source>
</reference>
<evidence type="ECO:0000256" key="4">
    <source>
        <dbReference type="ARBA" id="ARBA00022617"/>
    </source>
</evidence>
<comment type="cofactor">
    <cofactor evidence="1 11">
        <name>heme</name>
        <dbReference type="ChEBI" id="CHEBI:30413"/>
    </cofactor>
</comment>
<dbReference type="EMBL" id="LLXI01000089">
    <property type="protein sequence ID" value="PKY40155.1"/>
    <property type="molecule type" value="Genomic_DNA"/>
</dbReference>
<evidence type="ECO:0000256" key="6">
    <source>
        <dbReference type="ARBA" id="ARBA00022723"/>
    </source>
</evidence>
<dbReference type="GO" id="GO:0016705">
    <property type="term" value="F:oxidoreductase activity, acting on paired donors, with incorporation or reduction of molecular oxygen"/>
    <property type="evidence" value="ECO:0007669"/>
    <property type="project" value="InterPro"/>
</dbReference>
<evidence type="ECO:0000256" key="11">
    <source>
        <dbReference type="PIRSR" id="PIRSR602403-1"/>
    </source>
</evidence>
<evidence type="ECO:0000256" key="2">
    <source>
        <dbReference type="ARBA" id="ARBA00004370"/>
    </source>
</evidence>
<dbReference type="SUPFAM" id="SSF48264">
    <property type="entry name" value="Cytochrome P450"/>
    <property type="match status" value="1"/>
</dbReference>
<evidence type="ECO:0000256" key="1">
    <source>
        <dbReference type="ARBA" id="ARBA00001971"/>
    </source>
</evidence>
<evidence type="ECO:0000256" key="3">
    <source>
        <dbReference type="ARBA" id="ARBA00010617"/>
    </source>
</evidence>
<comment type="subcellular location">
    <subcellularLocation>
        <location evidence="2">Membrane</location>
    </subcellularLocation>
</comment>
<gene>
    <name evidence="13" type="ORF">RhiirA4_440521</name>
</gene>
<sequence>MIEVSSTFQLFVVFMIILYIIKRPRIGKNEPPFVPYTIPILGHTYDYLFNTKEFLKECKEKYGDCFSIYIFGEVVTILSRDSLTEVFRNHNDFDMSSATRETFPLNRLLPYGGNNVPFHAKTAREQVSGKLDINIDIAQKYLLEGMEKWIGDCNEPKVFYKTWNLVNCIIALPIANILVGEEAASHEDLVKALGDLAFDLGPLLVIPPILFFIHKKLHEIVVTLPFKFGWNPISRHRNIVKNRLSPVVEKRLKERKELGDNYKPYNDLLEYYMNQPDFDITKPNNLLYHIDNLFAITFASINTTSRASVDALYDLAGRPELLNELYEEALTIDKECNGLVTLTEIQKMVKLDSFVKESLRFGGSLITLPHYVISKSYTFSNGFTVPGGRMTKLYTNDMLMAKESFGDDAEEFKPFRFLNRNSPATKVDRSYIVFGGGKHACPGRFFAINETKLFLHKVIMKYKVSTESGKIEDKMLIGPSTSPSQGGLVFENREAASHKDLVKLFGNFASGSNINNSANFHQKLYDIVITIKCRDIPMSMNVGNNGF</sequence>
<dbReference type="PANTHER" id="PTHR46206">
    <property type="entry name" value="CYTOCHROME P450"/>
    <property type="match status" value="1"/>
</dbReference>
<keyword evidence="5" id="KW-0812">Transmembrane</keyword>
<dbReference type="GO" id="GO:0016020">
    <property type="term" value="C:membrane"/>
    <property type="evidence" value="ECO:0007669"/>
    <property type="project" value="UniProtKB-SubCell"/>
</dbReference>
<dbReference type="InterPro" id="IPR017972">
    <property type="entry name" value="Cyt_P450_CS"/>
</dbReference>
<evidence type="ECO:0000256" key="12">
    <source>
        <dbReference type="RuleBase" id="RU000461"/>
    </source>
</evidence>
<dbReference type="GO" id="GO:0005506">
    <property type="term" value="F:iron ion binding"/>
    <property type="evidence" value="ECO:0007669"/>
    <property type="project" value="InterPro"/>
</dbReference>
<dbReference type="VEuPathDB" id="FungiDB:RhiirA1_419096"/>
<evidence type="ECO:0000256" key="7">
    <source>
        <dbReference type="ARBA" id="ARBA00022989"/>
    </source>
</evidence>
<keyword evidence="14" id="KW-1185">Reference proteome</keyword>
<evidence type="ECO:0000313" key="13">
    <source>
        <dbReference type="EMBL" id="PKY40155.1"/>
    </source>
</evidence>
<dbReference type="InterPro" id="IPR002403">
    <property type="entry name" value="Cyt_P450_E_grp-IV"/>
</dbReference>
<evidence type="ECO:0000256" key="10">
    <source>
        <dbReference type="ARBA" id="ARBA00023136"/>
    </source>
</evidence>
<dbReference type="InterPro" id="IPR001128">
    <property type="entry name" value="Cyt_P450"/>
</dbReference>
<comment type="similarity">
    <text evidence="3 12">Belongs to the cytochrome P450 family.</text>
</comment>
<keyword evidence="12" id="KW-0560">Oxidoreductase</keyword>
<keyword evidence="10" id="KW-0472">Membrane</keyword>
<keyword evidence="6 11" id="KW-0479">Metal-binding</keyword>
<dbReference type="Gene3D" id="1.10.630.10">
    <property type="entry name" value="Cytochrome P450"/>
    <property type="match status" value="1"/>
</dbReference>
<dbReference type="GO" id="GO:0020037">
    <property type="term" value="F:heme binding"/>
    <property type="evidence" value="ECO:0007669"/>
    <property type="project" value="InterPro"/>
</dbReference>
<evidence type="ECO:0000256" key="9">
    <source>
        <dbReference type="ARBA" id="ARBA00023033"/>
    </source>
</evidence>
<dbReference type="CDD" id="cd11041">
    <property type="entry name" value="CYP503A1-like"/>
    <property type="match status" value="1"/>
</dbReference>
<dbReference type="InterPro" id="IPR036396">
    <property type="entry name" value="Cyt_P450_sf"/>
</dbReference>
<dbReference type="GO" id="GO:0004497">
    <property type="term" value="F:monooxygenase activity"/>
    <property type="evidence" value="ECO:0007669"/>
    <property type="project" value="UniProtKB-KW"/>
</dbReference>
<evidence type="ECO:0000256" key="8">
    <source>
        <dbReference type="ARBA" id="ARBA00023004"/>
    </source>
</evidence>
<feature type="binding site" description="axial binding residue" evidence="11">
    <location>
        <position position="441"/>
    </location>
    <ligand>
        <name>heme</name>
        <dbReference type="ChEBI" id="CHEBI:30413"/>
    </ligand>
    <ligandPart>
        <name>Fe</name>
        <dbReference type="ChEBI" id="CHEBI:18248"/>
    </ligandPart>
</feature>